<evidence type="ECO:0000256" key="5">
    <source>
        <dbReference type="ARBA" id="ARBA00022723"/>
    </source>
</evidence>
<evidence type="ECO:0000313" key="14">
    <source>
        <dbReference type="Proteomes" id="UP000308489"/>
    </source>
</evidence>
<evidence type="ECO:0000256" key="1">
    <source>
        <dbReference type="ARBA" id="ARBA00011955"/>
    </source>
</evidence>
<evidence type="ECO:0000256" key="9">
    <source>
        <dbReference type="ARBA" id="ARBA00048540"/>
    </source>
</evidence>
<dbReference type="GO" id="GO:0016740">
    <property type="term" value="F:transferase activity"/>
    <property type="evidence" value="ECO:0007669"/>
    <property type="project" value="UniProtKB-UniRule"/>
</dbReference>
<feature type="chain" id="PRO_5039756483" description="FAD:protein FMN transferase" evidence="12">
    <location>
        <begin position="21"/>
        <end position="347"/>
    </location>
</feature>
<dbReference type="PANTHER" id="PTHR30040">
    <property type="entry name" value="THIAMINE BIOSYNTHESIS LIPOPROTEIN APBE"/>
    <property type="match status" value="1"/>
</dbReference>
<comment type="catalytic activity">
    <reaction evidence="9 10 12">
        <text>L-threonyl-[protein] + FAD = FMN-L-threonyl-[protein] + AMP + H(+)</text>
        <dbReference type="Rhea" id="RHEA:36847"/>
        <dbReference type="Rhea" id="RHEA-COMP:11060"/>
        <dbReference type="Rhea" id="RHEA-COMP:11061"/>
        <dbReference type="ChEBI" id="CHEBI:15378"/>
        <dbReference type="ChEBI" id="CHEBI:30013"/>
        <dbReference type="ChEBI" id="CHEBI:57692"/>
        <dbReference type="ChEBI" id="CHEBI:74257"/>
        <dbReference type="ChEBI" id="CHEBI:456215"/>
        <dbReference type="EC" id="2.7.1.180"/>
    </reaction>
</comment>
<proteinExistence type="inferred from homology"/>
<dbReference type="Pfam" id="PF02424">
    <property type="entry name" value="ApbE"/>
    <property type="match status" value="1"/>
</dbReference>
<dbReference type="InterPro" id="IPR003374">
    <property type="entry name" value="ApbE-like_sf"/>
</dbReference>
<dbReference type="PIRSF" id="PIRSF006268">
    <property type="entry name" value="ApbE"/>
    <property type="match status" value="1"/>
</dbReference>
<keyword evidence="3 10" id="KW-0285">Flavoprotein</keyword>
<dbReference type="EC" id="2.7.1.180" evidence="1 10"/>
<evidence type="ECO:0000256" key="11">
    <source>
        <dbReference type="PIRSR" id="PIRSR006268-2"/>
    </source>
</evidence>
<feature type="binding site" evidence="11">
    <location>
        <position position="290"/>
    </location>
    <ligand>
        <name>Mg(2+)</name>
        <dbReference type="ChEBI" id="CHEBI:18420"/>
    </ligand>
</feature>
<dbReference type="GO" id="GO:0005886">
    <property type="term" value="C:plasma membrane"/>
    <property type="evidence" value="ECO:0007669"/>
    <property type="project" value="UniProtKB-SubCell"/>
</dbReference>
<gene>
    <name evidence="13" type="primary">apbE</name>
    <name evidence="13" type="ORF">NCTC503_00071</name>
</gene>
<keyword evidence="12" id="KW-0732">Signal</keyword>
<evidence type="ECO:0000256" key="8">
    <source>
        <dbReference type="ARBA" id="ARBA00031306"/>
    </source>
</evidence>
<evidence type="ECO:0000256" key="7">
    <source>
        <dbReference type="ARBA" id="ARBA00022842"/>
    </source>
</evidence>
<dbReference type="Proteomes" id="UP000308489">
    <property type="component" value="Chromosome 1"/>
</dbReference>
<keyword evidence="4 10" id="KW-0808">Transferase</keyword>
<keyword evidence="6 10" id="KW-0274">FAD</keyword>
<comment type="similarity">
    <text evidence="10 12">Belongs to the ApbE family.</text>
</comment>
<dbReference type="AlphaFoldDB" id="A0A4U9QZH0"/>
<evidence type="ECO:0000256" key="3">
    <source>
        <dbReference type="ARBA" id="ARBA00022630"/>
    </source>
</evidence>
<protein>
    <recommendedName>
        <fullName evidence="2 10">FAD:protein FMN transferase</fullName>
        <ecNumber evidence="1 10">2.7.1.180</ecNumber>
    </recommendedName>
    <alternativeName>
        <fullName evidence="8 10">Flavin transferase</fullName>
    </alternativeName>
</protein>
<evidence type="ECO:0000313" key="13">
    <source>
        <dbReference type="EMBL" id="VTQ81780.1"/>
    </source>
</evidence>
<dbReference type="EMBL" id="LR590481">
    <property type="protein sequence ID" value="VTQ81780.1"/>
    <property type="molecule type" value="Genomic_DNA"/>
</dbReference>
<accession>A0A4U9QZH0</accession>
<organism evidence="13 14">
    <name type="scientific">Hathewaya histolytica</name>
    <name type="common">Clostridium histolyticum</name>
    <dbReference type="NCBI Taxonomy" id="1498"/>
    <lineage>
        <taxon>Bacteria</taxon>
        <taxon>Bacillati</taxon>
        <taxon>Bacillota</taxon>
        <taxon>Clostridia</taxon>
        <taxon>Eubacteriales</taxon>
        <taxon>Clostridiaceae</taxon>
        <taxon>Hathewaya</taxon>
    </lineage>
</organism>
<keyword evidence="14" id="KW-1185">Reference proteome</keyword>
<keyword evidence="5 10" id="KW-0479">Metal-binding</keyword>
<evidence type="ECO:0000256" key="6">
    <source>
        <dbReference type="ARBA" id="ARBA00022827"/>
    </source>
</evidence>
<dbReference type="PROSITE" id="PS51257">
    <property type="entry name" value="PROKAR_LIPOPROTEIN"/>
    <property type="match status" value="1"/>
</dbReference>
<evidence type="ECO:0000256" key="2">
    <source>
        <dbReference type="ARBA" id="ARBA00016337"/>
    </source>
</evidence>
<dbReference type="Gene3D" id="3.10.520.10">
    <property type="entry name" value="ApbE-like domains"/>
    <property type="match status" value="1"/>
</dbReference>
<name>A0A4U9QZH0_HATHI</name>
<feature type="binding site" evidence="11">
    <location>
        <position position="175"/>
    </location>
    <ligand>
        <name>Mg(2+)</name>
        <dbReference type="ChEBI" id="CHEBI:18420"/>
    </ligand>
</feature>
<keyword evidence="12" id="KW-1003">Cell membrane</keyword>
<evidence type="ECO:0000256" key="4">
    <source>
        <dbReference type="ARBA" id="ARBA00022679"/>
    </source>
</evidence>
<sequence length="347" mass="38615">MKKKYLILSLIITTAFTLCSCSMQSSSKSSPLSKTEFLMGTTVSVSLYDNKKEDILNKSFQKIKEIENEISINKNGTELDKINNLSGKEKVNAKNTTYDIIKKGLYYSEQSKGSFDITIGPLVKLWSIGLPEEKLPTKKEIDEKKALINYKDLEINDSSHSVYLKKPGMIIDLGGIAKGYTADEVIKILNENNVKSALVDLGGNLFALGRNPKNNNPWKIGIQDPKNSRGKIVGSISVENKSVVTSGIYERYFKKDGIRYHHILNPFTGYPYNNELAGISIVSAKSVDGDALSTFIFSKGLNEGKKIIEKYDGVDAIFITKDNKIYLTSGLKGNFTKTNENYKLISE</sequence>
<comment type="subcellular location">
    <subcellularLocation>
        <location evidence="12">Cell inner membrane</location>
        <topology evidence="12">Lipid-anchor</topology>
        <orientation evidence="12">Periplasmic side</orientation>
    </subcellularLocation>
</comment>
<dbReference type="InterPro" id="IPR024932">
    <property type="entry name" value="ApbE"/>
</dbReference>
<feature type="binding site" evidence="11">
    <location>
        <position position="294"/>
    </location>
    <ligand>
        <name>Mg(2+)</name>
        <dbReference type="ChEBI" id="CHEBI:18420"/>
    </ligand>
</feature>
<dbReference type="SUPFAM" id="SSF143631">
    <property type="entry name" value="ApbE-like"/>
    <property type="match status" value="1"/>
</dbReference>
<keyword evidence="12" id="KW-0997">Cell inner membrane</keyword>
<dbReference type="PANTHER" id="PTHR30040:SF2">
    <property type="entry name" value="FAD:PROTEIN FMN TRANSFERASE"/>
    <property type="match status" value="1"/>
</dbReference>
<comment type="cofactor">
    <cofactor evidence="11">
        <name>Mg(2+)</name>
        <dbReference type="ChEBI" id="CHEBI:18420"/>
    </cofactor>
    <cofactor evidence="11">
        <name>Mn(2+)</name>
        <dbReference type="ChEBI" id="CHEBI:29035"/>
    </cofactor>
    <text evidence="11">Magnesium. Can also use manganese.</text>
</comment>
<dbReference type="OrthoDB" id="9778595at2"/>
<evidence type="ECO:0000256" key="10">
    <source>
        <dbReference type="PIRNR" id="PIRNR006268"/>
    </source>
</evidence>
<keyword evidence="12" id="KW-0449">Lipoprotein</keyword>
<dbReference type="RefSeq" id="WP_138208923.1">
    <property type="nucleotide sequence ID" value="NZ_CBCRUQ010000037.1"/>
</dbReference>
<keyword evidence="7 10" id="KW-0460">Magnesium</keyword>
<feature type="signal peptide" evidence="12">
    <location>
        <begin position="1"/>
        <end position="20"/>
    </location>
</feature>
<comment type="function">
    <text evidence="12">Flavin transferase that catalyzes the transfer of the FMN moiety of FAD and its covalent binding to the hydroxyl group of a threonine residue in a target flavoprotein.</text>
</comment>
<reference evidence="13 14" key="1">
    <citation type="submission" date="2019-05" db="EMBL/GenBank/DDBJ databases">
        <authorList>
            <consortium name="Pathogen Informatics"/>
        </authorList>
    </citation>
    <scope>NUCLEOTIDE SEQUENCE [LARGE SCALE GENOMIC DNA]</scope>
    <source>
        <strain evidence="13 14">NCTC503</strain>
    </source>
</reference>
<dbReference type="KEGG" id="hhw:NCTC503_00071"/>
<dbReference type="GO" id="GO:0046872">
    <property type="term" value="F:metal ion binding"/>
    <property type="evidence" value="ECO:0007669"/>
    <property type="project" value="UniProtKB-UniRule"/>
</dbReference>
<keyword evidence="12" id="KW-0472">Membrane</keyword>
<evidence type="ECO:0000256" key="12">
    <source>
        <dbReference type="RuleBase" id="RU363002"/>
    </source>
</evidence>